<dbReference type="AlphaFoldDB" id="A0A1H3TZX3"/>
<dbReference type="EMBL" id="FNPZ01000009">
    <property type="protein sequence ID" value="SDZ55753.1"/>
    <property type="molecule type" value="Genomic_DNA"/>
</dbReference>
<feature type="domain" description="DUF305" evidence="1">
    <location>
        <begin position="52"/>
        <end position="194"/>
    </location>
</feature>
<keyword evidence="3" id="KW-1185">Reference proteome</keyword>
<accession>A0A1H3TZX3</accession>
<dbReference type="STRING" id="381665.SAMN05216554_4630"/>
<dbReference type="InterPro" id="IPR012347">
    <property type="entry name" value="Ferritin-like"/>
</dbReference>
<dbReference type="Gene3D" id="1.20.1260.10">
    <property type="match status" value="1"/>
</dbReference>
<dbReference type="Proteomes" id="UP000198891">
    <property type="component" value="Unassembled WGS sequence"/>
</dbReference>
<evidence type="ECO:0000313" key="3">
    <source>
        <dbReference type="Proteomes" id="UP000198891"/>
    </source>
</evidence>
<evidence type="ECO:0000313" key="2">
    <source>
        <dbReference type="EMBL" id="SDZ55753.1"/>
    </source>
</evidence>
<dbReference type="RefSeq" id="WP_092558317.1">
    <property type="nucleotide sequence ID" value="NZ_FNPZ01000009.1"/>
</dbReference>
<dbReference type="PANTHER" id="PTHR36933:SF1">
    <property type="entry name" value="SLL0788 PROTEIN"/>
    <property type="match status" value="1"/>
</dbReference>
<protein>
    <submittedName>
        <fullName evidence="2">Uncharacterized conserved protein, DUF305 family</fullName>
    </submittedName>
</protein>
<dbReference type="InterPro" id="IPR005183">
    <property type="entry name" value="DUF305_CopM-like"/>
</dbReference>
<dbReference type="OrthoDB" id="26872at2"/>
<proteinExistence type="predicted"/>
<name>A0A1H3TZX3_9MICO</name>
<organism evidence="2 3">
    <name type="scientific">Herbiconiux ginsengi</name>
    <dbReference type="NCBI Taxonomy" id="381665"/>
    <lineage>
        <taxon>Bacteria</taxon>
        <taxon>Bacillati</taxon>
        <taxon>Actinomycetota</taxon>
        <taxon>Actinomycetes</taxon>
        <taxon>Micrococcales</taxon>
        <taxon>Microbacteriaceae</taxon>
        <taxon>Herbiconiux</taxon>
    </lineage>
</organism>
<evidence type="ECO:0000259" key="1">
    <source>
        <dbReference type="Pfam" id="PF03713"/>
    </source>
</evidence>
<reference evidence="2 3" key="1">
    <citation type="submission" date="2016-10" db="EMBL/GenBank/DDBJ databases">
        <authorList>
            <person name="de Groot N.N."/>
        </authorList>
    </citation>
    <scope>NUCLEOTIDE SEQUENCE [LARGE SCALE GENOMIC DNA]</scope>
    <source>
        <strain evidence="2 3">CGMCC 4.3491</strain>
    </source>
</reference>
<dbReference type="Pfam" id="PF03713">
    <property type="entry name" value="DUF305"/>
    <property type="match status" value="1"/>
</dbReference>
<gene>
    <name evidence="2" type="ORF">SAMN05216554_4630</name>
</gene>
<sequence>MRRPLAAASSFAVSILIAAVMVGVQLVPSTTLSPEAAHTAQDDGDDRPNDADMMFATMMIPHHQQAVELSRILADTAGIDDISVALAAFIERDQGREITDMQAWLDAWRRTGIMRHHHSDGAMAGMANADQVAELAAAEGVHAEQLFLDLMIVHHEGALVMTRQALAAGNNSYIRALAKHVAAEQEREIEAMQARRDTL</sequence>
<dbReference type="PANTHER" id="PTHR36933">
    <property type="entry name" value="SLL0788 PROTEIN"/>
    <property type="match status" value="1"/>
</dbReference>